<reference evidence="3" key="1">
    <citation type="submission" date="2009-03" db="EMBL/GenBank/DDBJ databases">
        <authorList>
            <person name="Warren W."/>
            <person name="Ye L."/>
            <person name="Minx P."/>
            <person name="Worley K."/>
            <person name="Gibbs R."/>
            <person name="Wilson R.K."/>
        </authorList>
    </citation>
    <scope>NUCLEOTIDE SEQUENCE [LARGE SCALE GENOMIC DNA]</scope>
</reference>
<dbReference type="GeneTree" id="ENSGT00520000060616"/>
<dbReference type="Gene3D" id="4.10.75.10">
    <property type="entry name" value="Elafin-like"/>
    <property type="match status" value="1"/>
</dbReference>
<feature type="chain" id="PRO_5023880437" description="WAP domain-containing protein" evidence="1">
    <location>
        <begin position="25"/>
        <end position="63"/>
    </location>
</feature>
<protein>
    <recommendedName>
        <fullName evidence="2">WAP domain-containing protein</fullName>
    </recommendedName>
</protein>
<organism evidence="3 4">
    <name type="scientific">Callithrix jacchus</name>
    <name type="common">White-tufted-ear marmoset</name>
    <name type="synonym">Simia Jacchus</name>
    <dbReference type="NCBI Taxonomy" id="9483"/>
    <lineage>
        <taxon>Eukaryota</taxon>
        <taxon>Metazoa</taxon>
        <taxon>Chordata</taxon>
        <taxon>Craniata</taxon>
        <taxon>Vertebrata</taxon>
        <taxon>Euteleostomi</taxon>
        <taxon>Mammalia</taxon>
        <taxon>Eutheria</taxon>
        <taxon>Euarchontoglires</taxon>
        <taxon>Primates</taxon>
        <taxon>Haplorrhini</taxon>
        <taxon>Platyrrhini</taxon>
        <taxon>Cebidae</taxon>
        <taxon>Callitrichinae</taxon>
        <taxon>Callithrix</taxon>
        <taxon>Callithrix</taxon>
    </lineage>
</organism>
<keyword evidence="4" id="KW-1185">Reference proteome</keyword>
<reference evidence="3" key="3">
    <citation type="submission" date="2025-09" db="UniProtKB">
        <authorList>
            <consortium name="Ensembl"/>
        </authorList>
    </citation>
    <scope>IDENTIFICATION</scope>
</reference>
<evidence type="ECO:0000313" key="3">
    <source>
        <dbReference type="Ensembl" id="ENSCJAP00000073464.1"/>
    </source>
</evidence>
<dbReference type="GO" id="GO:0032496">
    <property type="term" value="P:response to lipopolysaccharide"/>
    <property type="evidence" value="ECO:0007669"/>
    <property type="project" value="Ensembl"/>
</dbReference>
<dbReference type="GO" id="GO:0008047">
    <property type="term" value="F:enzyme activator activity"/>
    <property type="evidence" value="ECO:0007669"/>
    <property type="project" value="Ensembl"/>
</dbReference>
<dbReference type="SUPFAM" id="SSF57256">
    <property type="entry name" value="Elafin-like"/>
    <property type="match status" value="1"/>
</dbReference>
<dbReference type="OMA" id="WDCGPGE"/>
<proteinExistence type="predicted"/>
<dbReference type="GO" id="GO:0030414">
    <property type="term" value="F:peptidase inhibitor activity"/>
    <property type="evidence" value="ECO:0007669"/>
    <property type="project" value="InterPro"/>
</dbReference>
<reference evidence="3" key="2">
    <citation type="submission" date="2025-08" db="UniProtKB">
        <authorList>
            <consortium name="Ensembl"/>
        </authorList>
    </citation>
    <scope>IDENTIFICATION</scope>
</reference>
<evidence type="ECO:0000259" key="2">
    <source>
        <dbReference type="Pfam" id="PF00095"/>
    </source>
</evidence>
<dbReference type="Proteomes" id="UP000008225">
    <property type="component" value="Chromosome 5"/>
</dbReference>
<sequence length="63" mass="6934">MKLAAFLLLVILIIFSLEVQELQAALRPREIYGICIERCSGDWDCDPGEHCISNGCGHVCAAQ</sequence>
<accession>A0A5F4W6J1</accession>
<dbReference type="Ensembl" id="ENSCJAT00000098611.2">
    <property type="protein sequence ID" value="ENSCJAP00000073464.1"/>
    <property type="gene ID" value="ENSCJAG00000055053.2"/>
</dbReference>
<feature type="signal peptide" evidence="1">
    <location>
        <begin position="1"/>
        <end position="24"/>
    </location>
</feature>
<dbReference type="AlphaFoldDB" id="A0A5F4W6J1"/>
<feature type="domain" description="WAP" evidence="2">
    <location>
        <begin position="32"/>
        <end position="61"/>
    </location>
</feature>
<evidence type="ECO:0000313" key="4">
    <source>
        <dbReference type="Proteomes" id="UP000008225"/>
    </source>
</evidence>
<dbReference type="Bgee" id="ENSCJAG00000055053">
    <property type="expression patterns" value="Expressed in testis and 1 other cell type or tissue"/>
</dbReference>
<dbReference type="GO" id="GO:0034612">
    <property type="term" value="P:response to tumor necrosis factor"/>
    <property type="evidence" value="ECO:0007669"/>
    <property type="project" value="Ensembl"/>
</dbReference>
<dbReference type="GO" id="GO:0005615">
    <property type="term" value="C:extracellular space"/>
    <property type="evidence" value="ECO:0007669"/>
    <property type="project" value="Ensembl"/>
</dbReference>
<dbReference type="GO" id="GO:0050872">
    <property type="term" value="P:white fat cell differentiation"/>
    <property type="evidence" value="ECO:0007669"/>
    <property type="project" value="Ensembl"/>
</dbReference>
<dbReference type="InterPro" id="IPR008197">
    <property type="entry name" value="WAP_dom"/>
</dbReference>
<dbReference type="InterPro" id="IPR036645">
    <property type="entry name" value="Elafin-like_sf"/>
</dbReference>
<evidence type="ECO:0000256" key="1">
    <source>
        <dbReference type="SAM" id="SignalP"/>
    </source>
</evidence>
<keyword evidence="1" id="KW-0732">Signal</keyword>
<dbReference type="Pfam" id="PF00095">
    <property type="entry name" value="WAP"/>
    <property type="match status" value="1"/>
</dbReference>
<name>A0A5F4W6J1_CALJA</name>
<dbReference type="InParanoid" id="A0A5F4W6J1"/>